<evidence type="ECO:0008006" key="3">
    <source>
        <dbReference type="Google" id="ProtNLM"/>
    </source>
</evidence>
<dbReference type="Gene3D" id="2.180.10.10">
    <property type="entry name" value="RHS repeat-associated core"/>
    <property type="match status" value="1"/>
</dbReference>
<name>A0ABS3CKV1_9BACT</name>
<sequence length="300" mass="35565">MDNSIKIFGLIIILFLNGCAQDKDVLIKSIKTVTGTAIEQVDEIIQDEIKRDFDDGAIDNQNSIVNFDKEGRVLRKMFFQSDLEVNFTQNYEYNNLGDVTLVSNFQDGNLVGKEYYKYDEYNRLFGVKTIEADGSVSNFTMVTYEDNNNTVITKYYKSDDFYSQGILQQTQIEKFDSNKNLIYRRVEFGEDMEVYQDRFKTYQYDSLNQLILIESYQKDMPESFINNGGREASYSKYQEEEFEYDEFGNVVKDFMFHDIAMLSKNYKYVYQYNDFGDWIKCVRYQNEIPMFITLRDISYY</sequence>
<proteinExistence type="predicted"/>
<gene>
    <name evidence="1" type="ORF">J0A69_15210</name>
</gene>
<reference evidence="1 2" key="1">
    <citation type="submission" date="2021-03" db="EMBL/GenBank/DDBJ databases">
        <title>novel species isolated from a fishpond in China.</title>
        <authorList>
            <person name="Lu H."/>
            <person name="Cai Z."/>
        </authorList>
    </citation>
    <scope>NUCLEOTIDE SEQUENCE [LARGE SCALE GENOMIC DNA]</scope>
    <source>
        <strain evidence="1 2">YJ13C</strain>
    </source>
</reference>
<accession>A0ABS3CKV1</accession>
<organism evidence="1 2">
    <name type="scientific">Algoriphagus pacificus</name>
    <dbReference type="NCBI Taxonomy" id="2811234"/>
    <lineage>
        <taxon>Bacteria</taxon>
        <taxon>Pseudomonadati</taxon>
        <taxon>Bacteroidota</taxon>
        <taxon>Cytophagia</taxon>
        <taxon>Cytophagales</taxon>
        <taxon>Cyclobacteriaceae</taxon>
        <taxon>Algoriphagus</taxon>
    </lineage>
</organism>
<protein>
    <recommendedName>
        <fullName evidence="3">YD repeat-containing protein</fullName>
    </recommendedName>
</protein>
<evidence type="ECO:0000313" key="1">
    <source>
        <dbReference type="EMBL" id="MBN7816796.1"/>
    </source>
</evidence>
<dbReference type="EMBL" id="JAFKCU010000003">
    <property type="protein sequence ID" value="MBN7816796.1"/>
    <property type="molecule type" value="Genomic_DNA"/>
</dbReference>
<dbReference type="Proteomes" id="UP000664480">
    <property type="component" value="Unassembled WGS sequence"/>
</dbReference>
<evidence type="ECO:0000313" key="2">
    <source>
        <dbReference type="Proteomes" id="UP000664480"/>
    </source>
</evidence>
<comment type="caution">
    <text evidence="1">The sequence shown here is derived from an EMBL/GenBank/DDBJ whole genome shotgun (WGS) entry which is preliminary data.</text>
</comment>
<dbReference type="RefSeq" id="WP_206587460.1">
    <property type="nucleotide sequence ID" value="NZ_JAFKCU010000003.1"/>
</dbReference>
<keyword evidence="2" id="KW-1185">Reference proteome</keyword>